<sequence length="222" mass="25801">MIANLDLPTKNRTWSSRDHDIDRSILSEPVMDFIEHYNVPSIQIVHTNNSKLDSFDGSLYSINTGAIYSYRTSKFLKKILESHSAYLELSQQLEKIIVSKPSYIDKNLFKIKKIFAEKLEKYHCKDFSKDVIRESFESISMYISTLKFVDILIFINNSNKIKFSISFSQNRVLVINKSFELINDFNDDNLIIFSLFIDDELVASGVNEISKFIDGFKKYLDS</sequence>
<keyword evidence="2" id="KW-1185">Reference proteome</keyword>
<evidence type="ECO:0000313" key="2">
    <source>
        <dbReference type="Proteomes" id="UP001589734"/>
    </source>
</evidence>
<organism evidence="1 2">
    <name type="scientific">Flavobacterium procerum</name>
    <dbReference type="NCBI Taxonomy" id="1455569"/>
    <lineage>
        <taxon>Bacteria</taxon>
        <taxon>Pseudomonadati</taxon>
        <taxon>Bacteroidota</taxon>
        <taxon>Flavobacteriia</taxon>
        <taxon>Flavobacteriales</taxon>
        <taxon>Flavobacteriaceae</taxon>
        <taxon>Flavobacterium</taxon>
    </lineage>
</organism>
<dbReference type="RefSeq" id="WP_379685608.1">
    <property type="nucleotide sequence ID" value="NZ_JBHLYW010000007.1"/>
</dbReference>
<dbReference type="Proteomes" id="UP001589734">
    <property type="component" value="Unassembled WGS sequence"/>
</dbReference>
<name>A0ABV6BM84_9FLAO</name>
<accession>A0ABV6BM84</accession>
<dbReference type="EMBL" id="JBHLYW010000007">
    <property type="protein sequence ID" value="MFC0076554.1"/>
    <property type="molecule type" value="Genomic_DNA"/>
</dbReference>
<protein>
    <submittedName>
        <fullName evidence="1">Uncharacterized protein</fullName>
    </submittedName>
</protein>
<comment type="caution">
    <text evidence="1">The sequence shown here is derived from an EMBL/GenBank/DDBJ whole genome shotgun (WGS) entry which is preliminary data.</text>
</comment>
<reference evidence="1 2" key="1">
    <citation type="submission" date="2024-09" db="EMBL/GenBank/DDBJ databases">
        <authorList>
            <person name="Sun Q."/>
            <person name="Mori K."/>
        </authorList>
    </citation>
    <scope>NUCLEOTIDE SEQUENCE [LARGE SCALE GENOMIC DNA]</scope>
    <source>
        <strain evidence="1 2">CGMCC 1.12926</strain>
    </source>
</reference>
<proteinExistence type="predicted"/>
<gene>
    <name evidence="1" type="ORF">ACFFLS_05860</name>
</gene>
<evidence type="ECO:0000313" key="1">
    <source>
        <dbReference type="EMBL" id="MFC0076554.1"/>
    </source>
</evidence>